<dbReference type="EMBL" id="JAPFFF010000045">
    <property type="protein sequence ID" value="KAK8840449.1"/>
    <property type="molecule type" value="Genomic_DNA"/>
</dbReference>
<comment type="caution">
    <text evidence="2">The sequence shown here is derived from an EMBL/GenBank/DDBJ whole genome shotgun (WGS) entry which is preliminary data.</text>
</comment>
<feature type="region of interest" description="Disordered" evidence="1">
    <location>
        <begin position="1"/>
        <end position="34"/>
    </location>
</feature>
<sequence>MNISSSDEAMPDQWSDPFALTKSSNDGSKKDLRSQERCSILSNANNRVERPLITKTYFYVQGAGNSPSKYYERKWPHEFMFSMNPKFIHVIHCRCLFSNAMVGDVELHANFIERDNYLDSFVCFTNTILTKYKKYEVTKPKDTFKIWFTDLMGNLINVQQFVLELMLVY</sequence>
<proteinExistence type="predicted"/>
<protein>
    <submittedName>
        <fullName evidence="2">Uncharacterized protein</fullName>
    </submittedName>
</protein>
<gene>
    <name evidence="2" type="ORF">M9Y10_030654</name>
</gene>
<name>A0ABR2H2K0_9EUKA</name>
<dbReference type="Proteomes" id="UP001470230">
    <property type="component" value="Unassembled WGS sequence"/>
</dbReference>
<evidence type="ECO:0000313" key="2">
    <source>
        <dbReference type="EMBL" id="KAK8840449.1"/>
    </source>
</evidence>
<keyword evidence="3" id="KW-1185">Reference proteome</keyword>
<organism evidence="2 3">
    <name type="scientific">Tritrichomonas musculus</name>
    <dbReference type="NCBI Taxonomy" id="1915356"/>
    <lineage>
        <taxon>Eukaryota</taxon>
        <taxon>Metamonada</taxon>
        <taxon>Parabasalia</taxon>
        <taxon>Tritrichomonadida</taxon>
        <taxon>Tritrichomonadidae</taxon>
        <taxon>Tritrichomonas</taxon>
    </lineage>
</organism>
<evidence type="ECO:0000313" key="3">
    <source>
        <dbReference type="Proteomes" id="UP001470230"/>
    </source>
</evidence>
<evidence type="ECO:0000256" key="1">
    <source>
        <dbReference type="SAM" id="MobiDB-lite"/>
    </source>
</evidence>
<reference evidence="2 3" key="1">
    <citation type="submission" date="2024-04" db="EMBL/GenBank/DDBJ databases">
        <title>Tritrichomonas musculus Genome.</title>
        <authorList>
            <person name="Alves-Ferreira E."/>
            <person name="Grigg M."/>
            <person name="Lorenzi H."/>
            <person name="Galac M."/>
        </authorList>
    </citation>
    <scope>NUCLEOTIDE SEQUENCE [LARGE SCALE GENOMIC DNA]</scope>
    <source>
        <strain evidence="2 3">EAF2021</strain>
    </source>
</reference>
<accession>A0ABR2H2K0</accession>